<keyword evidence="2" id="KW-0378">Hydrolase</keyword>
<protein>
    <submittedName>
        <fullName evidence="4">Nicotinamidase-related amidase</fullName>
    </submittedName>
</protein>
<sequence length="260" mass="30256">MDYDKYMFVFASYLHYTRTDDLWQHMFFNDDLLTINPRASTLYGNYSEANRNKLISTLIDNIFIRNIIKTTNIFHEVNKMTKALLIIDYTNDFVADDGSLTCGKPAQAIEDYLLSLANDFFDNGDYVIFPTDGHTGDKFSPEYKLFPPHNIVGTPGQELYGKLKTWFQEHKDSNRVYQFNKNRYSSFQNTNLDNYLRERKIDDLWLTGVCTDICVLHTAIAAYNLNYKITIPKKGVATFTKYGNEWAFDHFRNSLGAKLI</sequence>
<reference evidence="4 5" key="1">
    <citation type="submission" date="2016-10" db="EMBL/GenBank/DDBJ databases">
        <authorList>
            <person name="Varghese N."/>
            <person name="Submissions S."/>
        </authorList>
    </citation>
    <scope>NUCLEOTIDE SEQUENCE [LARGE SCALE GENOMIC DNA]</scope>
    <source>
        <strain evidence="4 5">ATCC 43761</strain>
    </source>
</reference>
<dbReference type="Proteomes" id="UP000181860">
    <property type="component" value="Unassembled WGS sequence"/>
</dbReference>
<evidence type="ECO:0000256" key="1">
    <source>
        <dbReference type="ARBA" id="ARBA00006336"/>
    </source>
</evidence>
<dbReference type="InterPro" id="IPR050272">
    <property type="entry name" value="Isochorismatase-like_hydrls"/>
</dbReference>
<evidence type="ECO:0000256" key="2">
    <source>
        <dbReference type="ARBA" id="ARBA00022801"/>
    </source>
</evidence>
<dbReference type="CDD" id="cd00431">
    <property type="entry name" value="cysteine_hydrolases"/>
    <property type="match status" value="1"/>
</dbReference>
<accession>A0ABY0MC52</accession>
<dbReference type="Gene3D" id="3.40.50.850">
    <property type="entry name" value="Isochorismatase-like"/>
    <property type="match status" value="1"/>
</dbReference>
<dbReference type="Pfam" id="PF00857">
    <property type="entry name" value="Isochorismatase"/>
    <property type="match status" value="1"/>
</dbReference>
<dbReference type="SUPFAM" id="SSF52499">
    <property type="entry name" value="Isochorismatase-like hydrolases"/>
    <property type="match status" value="1"/>
</dbReference>
<name>A0ABY0MC52_9LACO</name>
<dbReference type="EMBL" id="FMXC01000014">
    <property type="protein sequence ID" value="SDA57230.1"/>
    <property type="molecule type" value="Genomic_DNA"/>
</dbReference>
<feature type="domain" description="Isochorismatase-like" evidence="3">
    <location>
        <begin position="83"/>
        <end position="255"/>
    </location>
</feature>
<proteinExistence type="inferred from homology"/>
<comment type="caution">
    <text evidence="4">The sequence shown here is derived from an EMBL/GenBank/DDBJ whole genome shotgun (WGS) entry which is preliminary data.</text>
</comment>
<dbReference type="InterPro" id="IPR000868">
    <property type="entry name" value="Isochorismatase-like_dom"/>
</dbReference>
<evidence type="ECO:0000313" key="5">
    <source>
        <dbReference type="Proteomes" id="UP000181860"/>
    </source>
</evidence>
<evidence type="ECO:0000259" key="3">
    <source>
        <dbReference type="Pfam" id="PF00857"/>
    </source>
</evidence>
<dbReference type="PANTHER" id="PTHR43540:SF10">
    <property type="entry name" value="ISOCHORISMATASE"/>
    <property type="match status" value="1"/>
</dbReference>
<gene>
    <name evidence="4" type="ORF">SAMN02983011_01418</name>
</gene>
<evidence type="ECO:0000313" key="4">
    <source>
        <dbReference type="EMBL" id="SDA57230.1"/>
    </source>
</evidence>
<organism evidence="4 5">
    <name type="scientific">Lactobacillus kefiranofaciens</name>
    <dbReference type="NCBI Taxonomy" id="267818"/>
    <lineage>
        <taxon>Bacteria</taxon>
        <taxon>Bacillati</taxon>
        <taxon>Bacillota</taxon>
        <taxon>Bacilli</taxon>
        <taxon>Lactobacillales</taxon>
        <taxon>Lactobacillaceae</taxon>
        <taxon>Lactobacillus</taxon>
    </lineage>
</organism>
<comment type="similarity">
    <text evidence="1">Belongs to the isochorismatase family.</text>
</comment>
<dbReference type="InterPro" id="IPR036380">
    <property type="entry name" value="Isochorismatase-like_sf"/>
</dbReference>
<dbReference type="PANTHER" id="PTHR43540">
    <property type="entry name" value="PEROXYUREIDOACRYLATE/UREIDOACRYLATE AMIDOHYDROLASE-RELATED"/>
    <property type="match status" value="1"/>
</dbReference>
<keyword evidence="5" id="KW-1185">Reference proteome</keyword>